<proteinExistence type="predicted"/>
<keyword evidence="2" id="KW-1185">Reference proteome</keyword>
<dbReference type="EMBL" id="CTRP01000012">
    <property type="protein sequence ID" value="CQR73376.1"/>
    <property type="molecule type" value="Genomic_DNA"/>
</dbReference>
<dbReference type="RefSeq" id="WP_021168159.1">
    <property type="nucleotide sequence ID" value="NZ_CTRP01000012.1"/>
</dbReference>
<name>A0A0U1L126_9FIRM</name>
<sequence>MSIQDVSKLLKDVPPKQCEIITNLAQKVIQNMNGQDLLVSEQLLLPKVLEIAIRDINNTDRIGAVKDSVILAERNAQAGAEKQGAGLKVISGLKERAI</sequence>
<gene>
    <name evidence="1" type="ORF">SpAn4DRAFT_2608</name>
</gene>
<reference evidence="2" key="1">
    <citation type="submission" date="2015-03" db="EMBL/GenBank/DDBJ databases">
        <authorList>
            <person name="Nijsse Bart"/>
        </authorList>
    </citation>
    <scope>NUCLEOTIDE SEQUENCE [LARGE SCALE GENOMIC DNA]</scope>
</reference>
<dbReference type="AlphaFoldDB" id="A0A0U1L126"/>
<evidence type="ECO:0000313" key="1">
    <source>
        <dbReference type="EMBL" id="CQR73376.1"/>
    </source>
</evidence>
<protein>
    <submittedName>
        <fullName evidence="1">Uncharacterized protein</fullName>
    </submittedName>
</protein>
<organism evidence="1 2">
    <name type="scientific">Sporomusa ovata</name>
    <dbReference type="NCBI Taxonomy" id="2378"/>
    <lineage>
        <taxon>Bacteria</taxon>
        <taxon>Bacillati</taxon>
        <taxon>Bacillota</taxon>
        <taxon>Negativicutes</taxon>
        <taxon>Selenomonadales</taxon>
        <taxon>Sporomusaceae</taxon>
        <taxon>Sporomusa</taxon>
    </lineage>
</organism>
<accession>A0A0U1L126</accession>
<evidence type="ECO:0000313" key="2">
    <source>
        <dbReference type="Proteomes" id="UP000049855"/>
    </source>
</evidence>
<dbReference type="Proteomes" id="UP000049855">
    <property type="component" value="Unassembled WGS sequence"/>
</dbReference>